<dbReference type="InterPro" id="IPR038695">
    <property type="entry name" value="Saro_0823-like_sf"/>
</dbReference>
<dbReference type="AlphaFoldDB" id="A0ABD5ZNP0"/>
<dbReference type="Pfam" id="PF02643">
    <property type="entry name" value="DUF192"/>
    <property type="match status" value="1"/>
</dbReference>
<evidence type="ECO:0000313" key="2">
    <source>
        <dbReference type="Proteomes" id="UP001596398"/>
    </source>
</evidence>
<dbReference type="Proteomes" id="UP001596398">
    <property type="component" value="Unassembled WGS sequence"/>
</dbReference>
<dbReference type="RefSeq" id="WP_276233333.1">
    <property type="nucleotide sequence ID" value="NZ_CP119802.1"/>
</dbReference>
<dbReference type="PANTHER" id="PTHR37953">
    <property type="entry name" value="UPF0127 PROTEIN MJ1496"/>
    <property type="match status" value="1"/>
</dbReference>
<name>A0ABD5ZNP0_9EURY</name>
<proteinExistence type="predicted"/>
<dbReference type="PANTHER" id="PTHR37953:SF1">
    <property type="entry name" value="UPF0127 PROTEIN MJ1496"/>
    <property type="match status" value="1"/>
</dbReference>
<evidence type="ECO:0000313" key="1">
    <source>
        <dbReference type="EMBL" id="MFC7235199.1"/>
    </source>
</evidence>
<dbReference type="GeneID" id="79266886"/>
<sequence length="183" mass="19593">MDRRYALPVAAGVVALLLAGLATGAFAPLLSTDGYQPATATATGTDATATTSDYAHTTVTVYDAGTNETLGSVRAAVAETWRQKYTGLSRTESLPEDAGMLFPYDSEGSHTYVMRGMDFGIDIVYVAANGTITRIHHAEEPPEGANGESYEYPGTGQYVLEVNYDWTTRHNVSVGDRVDVGDW</sequence>
<accession>A0ABD5ZNP0</accession>
<protein>
    <submittedName>
        <fullName evidence="1">DUF192 domain-containing protein</fullName>
    </submittedName>
</protein>
<dbReference type="InterPro" id="IPR003795">
    <property type="entry name" value="DUF192"/>
</dbReference>
<keyword evidence="2" id="KW-1185">Reference proteome</keyword>
<comment type="caution">
    <text evidence="1">The sequence shown here is derived from an EMBL/GenBank/DDBJ whole genome shotgun (WGS) entry which is preliminary data.</text>
</comment>
<dbReference type="Gene3D" id="2.60.120.1140">
    <property type="entry name" value="Protein of unknown function DUF192"/>
    <property type="match status" value="1"/>
</dbReference>
<dbReference type="EMBL" id="JBHTAP010000001">
    <property type="protein sequence ID" value="MFC7235199.1"/>
    <property type="molecule type" value="Genomic_DNA"/>
</dbReference>
<reference evidence="1 2" key="1">
    <citation type="journal article" date="2019" name="Int. J. Syst. Evol. Microbiol.">
        <title>The Global Catalogue of Microorganisms (GCM) 10K type strain sequencing project: providing services to taxonomists for standard genome sequencing and annotation.</title>
        <authorList>
            <consortium name="The Broad Institute Genomics Platform"/>
            <consortium name="The Broad Institute Genome Sequencing Center for Infectious Disease"/>
            <person name="Wu L."/>
            <person name="Ma J."/>
        </authorList>
    </citation>
    <scope>NUCLEOTIDE SEQUENCE [LARGE SCALE GENOMIC DNA]</scope>
    <source>
        <strain evidence="1 2">DT85</strain>
    </source>
</reference>
<organism evidence="1 2">
    <name type="scientific">Halosegnis marinus</name>
    <dbReference type="NCBI Taxonomy" id="3034023"/>
    <lineage>
        <taxon>Archaea</taxon>
        <taxon>Methanobacteriati</taxon>
        <taxon>Methanobacteriota</taxon>
        <taxon>Stenosarchaea group</taxon>
        <taxon>Halobacteria</taxon>
        <taxon>Halobacteriales</taxon>
        <taxon>Natronomonadaceae</taxon>
        <taxon>Halosegnis</taxon>
    </lineage>
</organism>
<gene>
    <name evidence="1" type="ORF">ACFQJ4_07715</name>
</gene>